<protein>
    <recommendedName>
        <fullName evidence="11">OVATE domain-containing protein</fullName>
    </recommendedName>
</protein>
<dbReference type="Proteomes" id="UP001172457">
    <property type="component" value="Chromosome 5"/>
</dbReference>
<dbReference type="InterPro" id="IPR006138">
    <property type="entry name" value="NADH_UQ_OxRdtase_20Kd_su"/>
</dbReference>
<evidence type="ECO:0000256" key="8">
    <source>
        <dbReference type="ARBA" id="ARBA00023242"/>
    </source>
</evidence>
<dbReference type="NCBIfam" id="TIGR01568">
    <property type="entry name" value="A_thal_3678"/>
    <property type="match status" value="1"/>
</dbReference>
<evidence type="ECO:0000256" key="10">
    <source>
        <dbReference type="SAM" id="MobiDB-lite"/>
    </source>
</evidence>
<comment type="similarity">
    <text evidence="2 9">Belongs to the complex I 20 kDa subunit family.</text>
</comment>
<feature type="region of interest" description="Disordered" evidence="10">
    <location>
        <begin position="49"/>
        <end position="92"/>
    </location>
</feature>
<keyword evidence="9" id="KW-0520">NAD</keyword>
<reference evidence="12" key="1">
    <citation type="submission" date="2023-03" db="EMBL/GenBank/DDBJ databases">
        <title>Chromosome-scale reference genome and RAD-based genetic map of yellow starthistle (Centaurea solstitialis) reveal putative structural variation and QTLs associated with invader traits.</title>
        <authorList>
            <person name="Reatini B."/>
            <person name="Cang F.A."/>
            <person name="Jiang Q."/>
            <person name="Mckibben M.T.W."/>
            <person name="Barker M.S."/>
            <person name="Rieseberg L.H."/>
            <person name="Dlugosch K.M."/>
        </authorList>
    </citation>
    <scope>NUCLEOTIDE SEQUENCE</scope>
    <source>
        <strain evidence="12">CAN-66</strain>
        <tissue evidence="12">Leaf</tissue>
    </source>
</reference>
<dbReference type="PANTHER" id="PTHR11995:SF14">
    <property type="entry name" value="NADH DEHYDROGENASE [UBIQUINONE] IRON-SULFUR PROTEIN 7, MITOCHONDRIAL"/>
    <property type="match status" value="1"/>
</dbReference>
<comment type="subcellular location">
    <subcellularLocation>
        <location evidence="1">Nucleus</location>
    </subcellularLocation>
</comment>
<dbReference type="GO" id="GO:0045271">
    <property type="term" value="C:respiratory chain complex I"/>
    <property type="evidence" value="ECO:0007669"/>
    <property type="project" value="TreeGrafter"/>
</dbReference>
<evidence type="ECO:0000313" key="12">
    <source>
        <dbReference type="EMBL" id="KAJ9548735.1"/>
    </source>
</evidence>
<gene>
    <name evidence="12" type="ORF">OSB04_021278</name>
</gene>
<keyword evidence="13" id="KW-1185">Reference proteome</keyword>
<feature type="region of interest" description="Disordered" evidence="10">
    <location>
        <begin position="107"/>
        <end position="172"/>
    </location>
</feature>
<dbReference type="EMBL" id="JARYMX010000005">
    <property type="protein sequence ID" value="KAJ9548735.1"/>
    <property type="molecule type" value="Genomic_DNA"/>
</dbReference>
<dbReference type="GO" id="GO:0045892">
    <property type="term" value="P:negative regulation of DNA-templated transcription"/>
    <property type="evidence" value="ECO:0007669"/>
    <property type="project" value="UniProtKB-ARBA"/>
</dbReference>
<keyword evidence="9" id="KW-0479">Metal-binding</keyword>
<keyword evidence="6" id="KW-0805">Transcription regulation</keyword>
<dbReference type="GO" id="GO:0015990">
    <property type="term" value="P:electron transport coupled proton transport"/>
    <property type="evidence" value="ECO:0007669"/>
    <property type="project" value="TreeGrafter"/>
</dbReference>
<evidence type="ECO:0000313" key="13">
    <source>
        <dbReference type="Proteomes" id="UP001172457"/>
    </source>
</evidence>
<dbReference type="FunFam" id="3.40.50.12280:FF:000010">
    <property type="entry name" value="NAD(P)H-quinone oxidoreductase subunit K, chloroplastic"/>
    <property type="match status" value="1"/>
</dbReference>
<proteinExistence type="inferred from homology"/>
<dbReference type="GO" id="GO:0051539">
    <property type="term" value="F:4 iron, 4 sulfur cluster binding"/>
    <property type="evidence" value="ECO:0007669"/>
    <property type="project" value="UniProtKB-KW"/>
</dbReference>
<dbReference type="InterPro" id="IPR006458">
    <property type="entry name" value="Ovate_C"/>
</dbReference>
<keyword evidence="7" id="KW-0804">Transcription</keyword>
<organism evidence="12 13">
    <name type="scientific">Centaurea solstitialis</name>
    <name type="common">yellow star-thistle</name>
    <dbReference type="NCBI Taxonomy" id="347529"/>
    <lineage>
        <taxon>Eukaryota</taxon>
        <taxon>Viridiplantae</taxon>
        <taxon>Streptophyta</taxon>
        <taxon>Embryophyta</taxon>
        <taxon>Tracheophyta</taxon>
        <taxon>Spermatophyta</taxon>
        <taxon>Magnoliopsida</taxon>
        <taxon>eudicotyledons</taxon>
        <taxon>Gunneridae</taxon>
        <taxon>Pentapetalae</taxon>
        <taxon>asterids</taxon>
        <taxon>campanulids</taxon>
        <taxon>Asterales</taxon>
        <taxon>Asteraceae</taxon>
        <taxon>Carduoideae</taxon>
        <taxon>Cardueae</taxon>
        <taxon>Centaureinae</taxon>
        <taxon>Centaurea</taxon>
    </lineage>
</organism>
<dbReference type="GO" id="GO:0046872">
    <property type="term" value="F:metal ion binding"/>
    <property type="evidence" value="ECO:0007669"/>
    <property type="project" value="UniProtKB-KW"/>
</dbReference>
<feature type="compositionally biased region" description="Basic residues" evidence="10">
    <location>
        <begin position="78"/>
        <end position="88"/>
    </location>
</feature>
<dbReference type="Gene3D" id="3.40.50.12280">
    <property type="match status" value="1"/>
</dbReference>
<sequence>MDTRLKQKVTKMFHSCRPKDTVDDVSDHPFFFPENPHHRQQLIDLFSPKPQSFSTPKTINKTTSFPANTGFRRPEKAPKKKPHHRKPKKTEDFSSFTDNYYYDWRSSDEDSESDDGAATLFSSRSLSSESSGTFRKNRAHRRPRKKPIATGGGLGECGCKNPRPSDVTQLENGGKVVKDSFAVVKKSSNPHEDFRVSMVEMIVEKQIFGEDELEDLLQCFISLNSEEHHRVIFEVFTEIWETLFSDSREREREKGSCEKHNFLRKRDDYFQPLIRSIMVVLTGSRFFNHLHPPRITSILRDQVHRSRFDFDRYGLVPRSSPRQADLILTAGTVTMKMAPSLVRLYEQMPEPKYVIAMGACTITGGMFSTDSYSTVRGVDKLIPVDVYLPGCPPKPEAIIDAITKLRKKISREIYPDIIMSQ</sequence>
<evidence type="ECO:0000256" key="5">
    <source>
        <dbReference type="ARBA" id="ARBA00023014"/>
    </source>
</evidence>
<keyword evidence="8" id="KW-0539">Nucleus</keyword>
<evidence type="ECO:0000256" key="1">
    <source>
        <dbReference type="ARBA" id="ARBA00004123"/>
    </source>
</evidence>
<keyword evidence="3" id="KW-0678">Repressor</keyword>
<dbReference type="NCBIfam" id="TIGR01957">
    <property type="entry name" value="nuoB_fam"/>
    <property type="match status" value="1"/>
</dbReference>
<dbReference type="Pfam" id="PF01058">
    <property type="entry name" value="Oxidored_q6"/>
    <property type="match status" value="1"/>
</dbReference>
<keyword evidence="5 9" id="KW-0411">Iron-sulfur</keyword>
<dbReference type="PROSITE" id="PS51754">
    <property type="entry name" value="OVATE"/>
    <property type="match status" value="1"/>
</dbReference>
<feature type="compositionally biased region" description="Basic residues" evidence="10">
    <location>
        <begin position="135"/>
        <end position="147"/>
    </location>
</feature>
<evidence type="ECO:0000256" key="4">
    <source>
        <dbReference type="ARBA" id="ARBA00023004"/>
    </source>
</evidence>
<evidence type="ECO:0000259" key="11">
    <source>
        <dbReference type="PROSITE" id="PS51754"/>
    </source>
</evidence>
<dbReference type="SUPFAM" id="SSF56770">
    <property type="entry name" value="HydA/Nqo6-like"/>
    <property type="match status" value="1"/>
</dbReference>
<dbReference type="PROSITE" id="PS01150">
    <property type="entry name" value="COMPLEX1_20K"/>
    <property type="match status" value="1"/>
</dbReference>
<keyword evidence="9" id="KW-0004">4Fe-4S</keyword>
<evidence type="ECO:0000256" key="2">
    <source>
        <dbReference type="ARBA" id="ARBA00009173"/>
    </source>
</evidence>
<keyword evidence="4 9" id="KW-0408">Iron</keyword>
<accession>A0AA38WE23</accession>
<dbReference type="NCBIfam" id="NF005012">
    <property type="entry name" value="PRK06411.1"/>
    <property type="match status" value="1"/>
</dbReference>
<dbReference type="GO" id="GO:0008137">
    <property type="term" value="F:NADH dehydrogenase (ubiquinone) activity"/>
    <property type="evidence" value="ECO:0007669"/>
    <property type="project" value="InterPro"/>
</dbReference>
<dbReference type="GO" id="GO:0005634">
    <property type="term" value="C:nucleus"/>
    <property type="evidence" value="ECO:0007669"/>
    <property type="project" value="UniProtKB-SubCell"/>
</dbReference>
<dbReference type="PANTHER" id="PTHR11995">
    <property type="entry name" value="NADH DEHYDROGENASE"/>
    <property type="match status" value="1"/>
</dbReference>
<feature type="domain" description="OVATE" evidence="11">
    <location>
        <begin position="183"/>
        <end position="242"/>
    </location>
</feature>
<dbReference type="GO" id="GO:0009060">
    <property type="term" value="P:aerobic respiration"/>
    <property type="evidence" value="ECO:0007669"/>
    <property type="project" value="TreeGrafter"/>
</dbReference>
<evidence type="ECO:0000256" key="3">
    <source>
        <dbReference type="ARBA" id="ARBA00022491"/>
    </source>
</evidence>
<feature type="compositionally biased region" description="Polar residues" evidence="10">
    <location>
        <begin position="49"/>
        <end position="67"/>
    </location>
</feature>
<evidence type="ECO:0000256" key="6">
    <source>
        <dbReference type="ARBA" id="ARBA00023015"/>
    </source>
</evidence>
<dbReference type="Pfam" id="PF04844">
    <property type="entry name" value="Ovate"/>
    <property type="match status" value="1"/>
</dbReference>
<evidence type="ECO:0000256" key="9">
    <source>
        <dbReference type="RuleBase" id="RU004464"/>
    </source>
</evidence>
<evidence type="ECO:0000256" key="7">
    <source>
        <dbReference type="ARBA" id="ARBA00023163"/>
    </source>
</evidence>
<name>A0AA38WE23_9ASTR</name>
<dbReference type="AlphaFoldDB" id="A0AA38WE23"/>
<feature type="compositionally biased region" description="Low complexity" evidence="10">
    <location>
        <begin position="122"/>
        <end position="131"/>
    </location>
</feature>
<dbReference type="InterPro" id="IPR006137">
    <property type="entry name" value="NADH_UbQ_OxRdtase-like_20kDa"/>
</dbReference>
<comment type="caution">
    <text evidence="12">The sequence shown here is derived from an EMBL/GenBank/DDBJ whole genome shotgun (WGS) entry which is preliminary data.</text>
</comment>
<dbReference type="GO" id="GO:0048038">
    <property type="term" value="F:quinone binding"/>
    <property type="evidence" value="ECO:0007669"/>
    <property type="project" value="InterPro"/>
</dbReference>